<protein>
    <submittedName>
        <fullName evidence="1">Uncharacterized protein</fullName>
    </submittedName>
</protein>
<dbReference type="EMBL" id="GBRH01194715">
    <property type="protein sequence ID" value="JAE03181.1"/>
    <property type="molecule type" value="Transcribed_RNA"/>
</dbReference>
<organism evidence="1">
    <name type="scientific">Arundo donax</name>
    <name type="common">Giant reed</name>
    <name type="synonym">Donax arundinaceus</name>
    <dbReference type="NCBI Taxonomy" id="35708"/>
    <lineage>
        <taxon>Eukaryota</taxon>
        <taxon>Viridiplantae</taxon>
        <taxon>Streptophyta</taxon>
        <taxon>Embryophyta</taxon>
        <taxon>Tracheophyta</taxon>
        <taxon>Spermatophyta</taxon>
        <taxon>Magnoliopsida</taxon>
        <taxon>Liliopsida</taxon>
        <taxon>Poales</taxon>
        <taxon>Poaceae</taxon>
        <taxon>PACMAD clade</taxon>
        <taxon>Arundinoideae</taxon>
        <taxon>Arundineae</taxon>
        <taxon>Arundo</taxon>
    </lineage>
</organism>
<dbReference type="AlphaFoldDB" id="A0A0A9EZ90"/>
<reference evidence="1" key="2">
    <citation type="journal article" date="2015" name="Data Brief">
        <title>Shoot transcriptome of the giant reed, Arundo donax.</title>
        <authorList>
            <person name="Barrero R.A."/>
            <person name="Guerrero F.D."/>
            <person name="Moolhuijzen P."/>
            <person name="Goolsby J.A."/>
            <person name="Tidwell J."/>
            <person name="Bellgard S.E."/>
            <person name="Bellgard M.I."/>
        </authorList>
    </citation>
    <scope>NUCLEOTIDE SEQUENCE</scope>
    <source>
        <tissue evidence="1">Shoot tissue taken approximately 20 cm above the soil surface</tissue>
    </source>
</reference>
<proteinExistence type="predicted"/>
<name>A0A0A9EZ90_ARUDO</name>
<accession>A0A0A9EZ90</accession>
<reference evidence="1" key="1">
    <citation type="submission" date="2014-09" db="EMBL/GenBank/DDBJ databases">
        <authorList>
            <person name="Magalhaes I.L.F."/>
            <person name="Oliveira U."/>
            <person name="Santos F.R."/>
            <person name="Vidigal T.H.D.A."/>
            <person name="Brescovit A.D."/>
            <person name="Santos A.J."/>
        </authorList>
    </citation>
    <scope>NUCLEOTIDE SEQUENCE</scope>
    <source>
        <tissue evidence="1">Shoot tissue taken approximately 20 cm above the soil surface</tissue>
    </source>
</reference>
<evidence type="ECO:0000313" key="1">
    <source>
        <dbReference type="EMBL" id="JAE03181.1"/>
    </source>
</evidence>
<sequence>MEGRGATNVCTDSDRSPRNLNSTAFFDPFSTYAYIKDFVMFHRLINSRTQLLFIYLFELILFSSGCPLRTRSTSWN</sequence>